<dbReference type="InterPro" id="IPR057358">
    <property type="entry name" value="UBL_ZFAND1-like"/>
</dbReference>
<dbReference type="SUPFAM" id="SSF118310">
    <property type="entry name" value="AN1-like Zinc finger"/>
    <property type="match status" value="2"/>
</dbReference>
<dbReference type="STRING" id="1220924.W2S191"/>
<dbReference type="InParanoid" id="W2S191"/>
<dbReference type="EMBL" id="KB822718">
    <property type="protein sequence ID" value="ETN42355.1"/>
    <property type="molecule type" value="Genomic_DNA"/>
</dbReference>
<dbReference type="PANTHER" id="PTHR14677:SF40">
    <property type="entry name" value="CDC48-ASSOCIATED UBIQUITIN-LIKE_ZINC FINGER PROTEIN 1"/>
    <property type="match status" value="1"/>
</dbReference>
<dbReference type="InterPro" id="IPR035896">
    <property type="entry name" value="AN1-like_Znf"/>
</dbReference>
<dbReference type="Pfam" id="PF25327">
    <property type="entry name" value="UBL_ZFAND1"/>
    <property type="match status" value="1"/>
</dbReference>
<proteinExistence type="predicted"/>
<accession>W2S191</accession>
<dbReference type="GeneID" id="19968848"/>
<evidence type="ECO:0000256" key="1">
    <source>
        <dbReference type="ARBA" id="ARBA00022723"/>
    </source>
</evidence>
<evidence type="ECO:0000313" key="6">
    <source>
        <dbReference type="EMBL" id="ETN42355.1"/>
    </source>
</evidence>
<dbReference type="GO" id="GO:0005737">
    <property type="term" value="C:cytoplasm"/>
    <property type="evidence" value="ECO:0007669"/>
    <property type="project" value="TreeGrafter"/>
</dbReference>
<keyword evidence="7" id="KW-1185">Reference proteome</keyword>
<dbReference type="eggNOG" id="KOG3183">
    <property type="taxonomic scope" value="Eukaryota"/>
</dbReference>
<dbReference type="VEuPathDB" id="FungiDB:HMPREF1541_01509"/>
<reference evidence="6 7" key="1">
    <citation type="submission" date="2013-03" db="EMBL/GenBank/DDBJ databases">
        <title>The Genome Sequence of Phialophora europaea CBS 101466.</title>
        <authorList>
            <consortium name="The Broad Institute Genomics Platform"/>
            <person name="Cuomo C."/>
            <person name="de Hoog S."/>
            <person name="Gorbushina A."/>
            <person name="Walker B."/>
            <person name="Young S.K."/>
            <person name="Zeng Q."/>
            <person name="Gargeya S."/>
            <person name="Fitzgerald M."/>
            <person name="Haas B."/>
            <person name="Abouelleil A."/>
            <person name="Allen A.W."/>
            <person name="Alvarado L."/>
            <person name="Arachchi H.M."/>
            <person name="Berlin A.M."/>
            <person name="Chapman S.B."/>
            <person name="Gainer-Dewar J."/>
            <person name="Goldberg J."/>
            <person name="Griggs A."/>
            <person name="Gujja S."/>
            <person name="Hansen M."/>
            <person name="Howarth C."/>
            <person name="Imamovic A."/>
            <person name="Ireland A."/>
            <person name="Larimer J."/>
            <person name="McCowan C."/>
            <person name="Murphy C."/>
            <person name="Pearson M."/>
            <person name="Poon T.W."/>
            <person name="Priest M."/>
            <person name="Roberts A."/>
            <person name="Saif S."/>
            <person name="Shea T."/>
            <person name="Sisk P."/>
            <person name="Sykes S."/>
            <person name="Wortman J."/>
            <person name="Nusbaum C."/>
            <person name="Birren B."/>
        </authorList>
    </citation>
    <scope>NUCLEOTIDE SEQUENCE [LARGE SCALE GENOMIC DNA]</scope>
    <source>
        <strain evidence="6 7">CBS 101466</strain>
    </source>
</reference>
<evidence type="ECO:0000256" key="4">
    <source>
        <dbReference type="PROSITE-ProRule" id="PRU00449"/>
    </source>
</evidence>
<dbReference type="RefSeq" id="XP_008714091.1">
    <property type="nucleotide sequence ID" value="XM_008715869.1"/>
</dbReference>
<keyword evidence="2 4" id="KW-0863">Zinc-finger</keyword>
<evidence type="ECO:0000256" key="2">
    <source>
        <dbReference type="ARBA" id="ARBA00022771"/>
    </source>
</evidence>
<gene>
    <name evidence="6" type="ORF">HMPREF1541_01509</name>
</gene>
<organism evidence="6 7">
    <name type="scientific">Cyphellophora europaea (strain CBS 101466)</name>
    <name type="common">Phialophora europaea</name>
    <dbReference type="NCBI Taxonomy" id="1220924"/>
    <lineage>
        <taxon>Eukaryota</taxon>
        <taxon>Fungi</taxon>
        <taxon>Dikarya</taxon>
        <taxon>Ascomycota</taxon>
        <taxon>Pezizomycotina</taxon>
        <taxon>Eurotiomycetes</taxon>
        <taxon>Chaetothyriomycetidae</taxon>
        <taxon>Chaetothyriales</taxon>
        <taxon>Cyphellophoraceae</taxon>
        <taxon>Cyphellophora</taxon>
    </lineage>
</organism>
<evidence type="ECO:0000256" key="3">
    <source>
        <dbReference type="ARBA" id="ARBA00022833"/>
    </source>
</evidence>
<dbReference type="AlphaFoldDB" id="W2S191"/>
<keyword evidence="3" id="KW-0862">Zinc</keyword>
<dbReference type="Pfam" id="PF01428">
    <property type="entry name" value="zf-AN1"/>
    <property type="match status" value="2"/>
</dbReference>
<feature type="domain" description="AN1-type" evidence="5">
    <location>
        <begin position="21"/>
        <end position="69"/>
    </location>
</feature>
<protein>
    <recommendedName>
        <fullName evidence="5">AN1-type domain-containing protein</fullName>
    </recommendedName>
</protein>
<dbReference type="GO" id="GO:0008270">
    <property type="term" value="F:zinc ion binding"/>
    <property type="evidence" value="ECO:0007669"/>
    <property type="project" value="UniProtKB-KW"/>
</dbReference>
<dbReference type="PANTHER" id="PTHR14677">
    <property type="entry name" value="ARSENITE INDUCUBLE RNA ASSOCIATED PROTEIN AIP-1-RELATED"/>
    <property type="match status" value="1"/>
</dbReference>
<name>W2S191_CYPE1</name>
<dbReference type="FunCoup" id="W2S191">
    <property type="interactions" value="202"/>
</dbReference>
<keyword evidence="1" id="KW-0479">Metal-binding</keyword>
<dbReference type="Proteomes" id="UP000030752">
    <property type="component" value="Unassembled WGS sequence"/>
</dbReference>
<feature type="domain" description="AN1-type" evidence="5">
    <location>
        <begin position="89"/>
        <end position="141"/>
    </location>
</feature>
<sequence>MASDSPKPDESFTMLATSDVEAIGAHCQMPYCHQLDFLPFRCESCHSTYCLDHRSETAHHCPKAGEWARNRRLQTIGQSTGTTSAKPTLATGTQCYETKCKTFVNTTQSVGVRCDKCNRTYCLKHRMPEDHDCKNVIPLGARVSKDGTVEKTNKEKIRLGFGKLRTWGKSQQADMEKRMAELKPKPKPSSAAARMAELNKLKREAKGDDRITAAKRVYLHVEAEKETTRARMPQMGLWFSEDWSVGKVLDDAAKRLQVHNINNQAGNEEDRLRVFHVEGGRVLEFNEKLGKAAQSGNTIVLLRGIGPSAPSVRT</sequence>
<dbReference type="PROSITE" id="PS51039">
    <property type="entry name" value="ZF_AN1"/>
    <property type="match status" value="2"/>
</dbReference>
<dbReference type="Gene3D" id="4.10.1110.10">
    <property type="entry name" value="AN1-like Zinc finger"/>
    <property type="match status" value="2"/>
</dbReference>
<evidence type="ECO:0000313" key="7">
    <source>
        <dbReference type="Proteomes" id="UP000030752"/>
    </source>
</evidence>
<dbReference type="InterPro" id="IPR000058">
    <property type="entry name" value="Znf_AN1"/>
</dbReference>
<dbReference type="OrthoDB" id="431929at2759"/>
<dbReference type="SMART" id="SM00154">
    <property type="entry name" value="ZnF_AN1"/>
    <property type="match status" value="2"/>
</dbReference>
<evidence type="ECO:0000259" key="5">
    <source>
        <dbReference type="PROSITE" id="PS51039"/>
    </source>
</evidence>
<dbReference type="HOGENOM" id="CLU_052358_2_0_1"/>